<dbReference type="InterPro" id="IPR024096">
    <property type="entry name" value="NO_sig/Golgi_transp_ligand-bd"/>
</dbReference>
<organism evidence="1 2">
    <name type="scientific">Levilactobacillus parabrevis ATCC 53295</name>
    <dbReference type="NCBI Taxonomy" id="1267003"/>
    <lineage>
        <taxon>Bacteria</taxon>
        <taxon>Bacillati</taxon>
        <taxon>Bacillota</taxon>
        <taxon>Bacilli</taxon>
        <taxon>Lactobacillales</taxon>
        <taxon>Lactobacillaceae</taxon>
        <taxon>Levilactobacillus</taxon>
    </lineage>
</organism>
<dbReference type="PATRIC" id="fig|1267003.4.peg.48"/>
<dbReference type="SUPFAM" id="SSF111126">
    <property type="entry name" value="Ligand-binding domain in the NO signalling and Golgi transport"/>
    <property type="match status" value="1"/>
</dbReference>
<evidence type="ECO:0000313" key="2">
    <source>
        <dbReference type="Proteomes" id="UP000051176"/>
    </source>
</evidence>
<dbReference type="InterPro" id="IPR019642">
    <property type="entry name" value="DUF2507"/>
</dbReference>
<dbReference type="AlphaFoldDB" id="A0A0R1H546"/>
<dbReference type="STRING" id="357278.IV61_GL001248"/>
<name>A0A0R1H546_9LACO</name>
<protein>
    <submittedName>
        <fullName evidence="1">Hydrocarbon binding protein</fullName>
    </submittedName>
</protein>
<dbReference type="Proteomes" id="UP000051176">
    <property type="component" value="Unassembled WGS sequence"/>
</dbReference>
<sequence length="184" mass="20465">MQNINRTKEPTILKNLYQTVMNDAAGAQYLPQMILRDALIPELLGEDKGAIGYWAGKSLARKFPIGNPKDAAIFFEQVGFGTLSLVKQTSHMTRWQLSGDPVRLRLQVVGDTDFTLEAGFLAEMMAQQLGIITEAELVETGRKLKNQAVTFDVYTDPDDVIPEYDAPQPLHLVKPVGENEDSED</sequence>
<comment type="caution">
    <text evidence="1">The sequence shown here is derived from an EMBL/GenBank/DDBJ whole genome shotgun (WGS) entry which is preliminary data.</text>
</comment>
<dbReference type="Gene3D" id="3.30.1380.20">
    <property type="entry name" value="Trafficking protein particle complex subunit 3"/>
    <property type="match status" value="1"/>
</dbReference>
<reference evidence="1 2" key="1">
    <citation type="journal article" date="2015" name="Genome Announc.">
        <title>Expanding the biotechnology potential of lactobacilli through comparative genomics of 213 strains and associated genera.</title>
        <authorList>
            <person name="Sun Z."/>
            <person name="Harris H.M."/>
            <person name="McCann A."/>
            <person name="Guo C."/>
            <person name="Argimon S."/>
            <person name="Zhang W."/>
            <person name="Yang X."/>
            <person name="Jeffery I.B."/>
            <person name="Cooney J.C."/>
            <person name="Kagawa T.F."/>
            <person name="Liu W."/>
            <person name="Song Y."/>
            <person name="Salvetti E."/>
            <person name="Wrobel A."/>
            <person name="Rasinkangas P."/>
            <person name="Parkhill J."/>
            <person name="Rea M.C."/>
            <person name="O'Sullivan O."/>
            <person name="Ritari J."/>
            <person name="Douillard F.P."/>
            <person name="Paul Ross R."/>
            <person name="Yang R."/>
            <person name="Briner A.E."/>
            <person name="Felis G.E."/>
            <person name="de Vos W.M."/>
            <person name="Barrangou R."/>
            <person name="Klaenhammer T.R."/>
            <person name="Caufield P.W."/>
            <person name="Cui Y."/>
            <person name="Zhang H."/>
            <person name="O'Toole P.W."/>
        </authorList>
    </citation>
    <scope>NUCLEOTIDE SEQUENCE [LARGE SCALE GENOMIC DNA]</scope>
    <source>
        <strain evidence="1 2">ATCC 53295</strain>
    </source>
</reference>
<dbReference type="Pfam" id="PF10702">
    <property type="entry name" value="DUF2507"/>
    <property type="match status" value="1"/>
</dbReference>
<dbReference type="EMBL" id="AZCZ01000001">
    <property type="protein sequence ID" value="KRK39699.1"/>
    <property type="molecule type" value="Genomic_DNA"/>
</dbReference>
<accession>A0A0R1H546</accession>
<evidence type="ECO:0000313" key="1">
    <source>
        <dbReference type="EMBL" id="KRK39699.1"/>
    </source>
</evidence>
<gene>
    <name evidence="1" type="ORF">FD07_GL000048</name>
</gene>
<dbReference type="eggNOG" id="COG1719">
    <property type="taxonomic scope" value="Bacteria"/>
</dbReference>
<proteinExistence type="predicted"/>
<keyword evidence="2" id="KW-1185">Reference proteome</keyword>